<feature type="compositionally biased region" description="Polar residues" evidence="1">
    <location>
        <begin position="206"/>
        <end position="236"/>
    </location>
</feature>
<comment type="caution">
    <text evidence="3">The sequence shown here is derived from an EMBL/GenBank/DDBJ whole genome shotgun (WGS) entry which is preliminary data.</text>
</comment>
<dbReference type="Gene3D" id="2.60.40.10">
    <property type="entry name" value="Immunoglobulins"/>
    <property type="match status" value="1"/>
</dbReference>
<dbReference type="Proteomes" id="UP000481033">
    <property type="component" value="Unassembled WGS sequence"/>
</dbReference>
<feature type="signal peptide" evidence="2">
    <location>
        <begin position="1"/>
        <end position="25"/>
    </location>
</feature>
<keyword evidence="4" id="KW-1185">Reference proteome</keyword>
<dbReference type="AlphaFoldDB" id="A0A6M0RWS0"/>
<evidence type="ECO:0000256" key="1">
    <source>
        <dbReference type="SAM" id="MobiDB-lite"/>
    </source>
</evidence>
<gene>
    <name evidence="3" type="ORF">DXZ20_34675</name>
</gene>
<name>A0A6M0RWS0_9CYAN</name>
<dbReference type="InterPro" id="IPR013783">
    <property type="entry name" value="Ig-like_fold"/>
</dbReference>
<reference evidence="3 4" key="1">
    <citation type="journal article" date="2020" name="Microb. Ecol.">
        <title>Ecogenomics of the Marine Benthic Filamentous Cyanobacterium Adonisia.</title>
        <authorList>
            <person name="Walter J.M."/>
            <person name="Coutinho F.H."/>
            <person name="Leomil L."/>
            <person name="Hargreaves P.I."/>
            <person name="Campeao M.E."/>
            <person name="Vieira V.V."/>
            <person name="Silva B.S."/>
            <person name="Fistarol G.O."/>
            <person name="Salomon P.S."/>
            <person name="Sawabe T."/>
            <person name="Mino S."/>
            <person name="Hosokawa M."/>
            <person name="Miyashita H."/>
            <person name="Maruyama F."/>
            <person name="van Verk M.C."/>
            <person name="Dutilh B.E."/>
            <person name="Thompson C.C."/>
            <person name="Thompson F.L."/>
        </authorList>
    </citation>
    <scope>NUCLEOTIDE SEQUENCE [LARGE SCALE GENOMIC DNA]</scope>
    <source>
        <strain evidence="3 4">CCMR0081</strain>
    </source>
</reference>
<evidence type="ECO:0000256" key="2">
    <source>
        <dbReference type="SAM" id="SignalP"/>
    </source>
</evidence>
<evidence type="ECO:0000313" key="4">
    <source>
        <dbReference type="Proteomes" id="UP000481033"/>
    </source>
</evidence>
<proteinExistence type="predicted"/>
<sequence>MVAAHSLALATSIATTLMTALPAQANNLPVEAWPDSSPQAPLSLSCHDMAFGDFVPDREPFGMTGGSNARPKYSVDTVWTATAPNGTTATMRTVAINNNSGKFIATGNDPDVFFIEFTDPRTGISTPRLTEREGDPGDSWVLEVEYNRPIGNARVLAGDVDSQYVNSNVRFRDILEVESFLGGTSISSTNTYVGSILVESLSGNKHTFTDDSSSTDNPNASNTEGLGPNPSENDPSNRIVVDYQNTFIDTTQITYAVGASLDGGATQSIFMTSGMAAGCHISGNAFEDTSQDDLLSSGERGLDEVTVTLYKDDGDNILETNGDDLLIEVKETQNGGEYSFTNLAENTNYWVDIDETDGDLKGLLYGGGDAEASQINPRQVTLLTTDILNINFPFDPAGNAQMALVKRITAINRGQADEQVFDDTYVDVGSSDDDDNAAEWPANYLSGVVGGISVQPGDEIEYTIYFLSNGSTVAQDFRLCDRIPDYLTFANDAFNPDTGIMLGLANGNQVFTNTEDLDIGAYIASNSASLNYCRYDLTLGSQTQDNGFIIVNVGDVPPASSAPTGAYGFVRFRATVN</sequence>
<feature type="region of interest" description="Disordered" evidence="1">
    <location>
        <begin position="206"/>
        <end position="237"/>
    </location>
</feature>
<organism evidence="3 4">
    <name type="scientific">Adonisia turfae CCMR0081</name>
    <dbReference type="NCBI Taxonomy" id="2292702"/>
    <lineage>
        <taxon>Bacteria</taxon>
        <taxon>Bacillati</taxon>
        <taxon>Cyanobacteriota</taxon>
        <taxon>Adonisia</taxon>
        <taxon>Adonisia turfae</taxon>
    </lineage>
</organism>
<dbReference type="SUPFAM" id="SSF117074">
    <property type="entry name" value="Hypothetical protein PA1324"/>
    <property type="match status" value="1"/>
</dbReference>
<dbReference type="EMBL" id="QXHD01000004">
    <property type="protein sequence ID" value="NEZ60698.1"/>
    <property type="molecule type" value="Genomic_DNA"/>
</dbReference>
<keyword evidence="2" id="KW-0732">Signal</keyword>
<evidence type="ECO:0000313" key="3">
    <source>
        <dbReference type="EMBL" id="NEZ60698.1"/>
    </source>
</evidence>
<feature type="chain" id="PRO_5026700594" description="DUF11 domain-containing protein" evidence="2">
    <location>
        <begin position="26"/>
        <end position="577"/>
    </location>
</feature>
<protein>
    <recommendedName>
        <fullName evidence="5">DUF11 domain-containing protein</fullName>
    </recommendedName>
</protein>
<evidence type="ECO:0008006" key="5">
    <source>
        <dbReference type="Google" id="ProtNLM"/>
    </source>
</evidence>
<accession>A0A6M0RWS0</accession>